<evidence type="ECO:0000259" key="5">
    <source>
        <dbReference type="Pfam" id="PF01168"/>
    </source>
</evidence>
<accession>A0AA95H497</accession>
<dbReference type="HAMAP" id="MF_02087">
    <property type="entry name" value="PLP_homeostasis"/>
    <property type="match status" value="1"/>
</dbReference>
<feature type="domain" description="Alanine racemase N-terminal" evidence="5">
    <location>
        <begin position="6"/>
        <end position="225"/>
    </location>
</feature>
<evidence type="ECO:0000256" key="4">
    <source>
        <dbReference type="RuleBase" id="RU004514"/>
    </source>
</evidence>
<dbReference type="PANTHER" id="PTHR10146">
    <property type="entry name" value="PROLINE SYNTHETASE CO-TRANSCRIBED BACTERIAL HOMOLOG PROTEIN"/>
    <property type="match status" value="1"/>
</dbReference>
<dbReference type="AlphaFoldDB" id="A0AA95H497"/>
<reference evidence="6" key="1">
    <citation type="journal article" date="2023" name="Int. J. Mol. Sci.">
        <title>Metagenomics Revealed a New Genus 'Candidatus Thiocaldithrix dubininis' gen. nov., sp. nov. and a New Species 'Candidatus Thiothrix putei' sp. nov. in the Family Thiotrichaceae, Some Members of Which Have Traits of Both Na+- and H+-Motive Energetics.</title>
        <authorList>
            <person name="Ravin N.V."/>
            <person name="Muntyan M.S."/>
            <person name="Smolyakov D.D."/>
            <person name="Rudenko T.S."/>
            <person name="Beletsky A.V."/>
            <person name="Mardanov A.V."/>
            <person name="Grabovich M.Y."/>
        </authorList>
    </citation>
    <scope>NUCLEOTIDE SEQUENCE</scope>
    <source>
        <strain evidence="6">GKL-01</strain>
    </source>
</reference>
<comment type="similarity">
    <text evidence="2 4">Belongs to the pyridoxal phosphate-binding protein YggS/PROSC family.</text>
</comment>
<dbReference type="GO" id="GO:0030170">
    <property type="term" value="F:pyridoxal phosphate binding"/>
    <property type="evidence" value="ECO:0007669"/>
    <property type="project" value="UniProtKB-UniRule"/>
</dbReference>
<dbReference type="NCBIfam" id="TIGR00044">
    <property type="entry name" value="YggS family pyridoxal phosphate-dependent enzyme"/>
    <property type="match status" value="1"/>
</dbReference>
<sequence>MTIRDNLQTIGERIQQAAQRFHRPVDSVQLLAVSKKQPSDAIAEAYAAGQRLFGENYAQEMAEKAQVLNNLAIEWHFIGPIQSNKTKLIAQTAAWVHSIENLKIAQRLNEQIPAEKAPLNVCIQVNISHETSKSGLAAHEVLALAQQIANLPNLRLRGLMAIPAPETDFSQQCAVFAQLRQLQQQLTQQGFHLDTLSMGMSDDMEAAIAEGATIVRIGTAIFGARQSF</sequence>
<keyword evidence="1 2" id="KW-0663">Pyridoxal phosphate</keyword>
<proteinExistence type="inferred from homology"/>
<gene>
    <name evidence="6" type="ORF">QJT80_14520</name>
</gene>
<organism evidence="6">
    <name type="scientific">Candidatus Thiocaldithrix dubininis</name>
    <dbReference type="NCBI Taxonomy" id="3080823"/>
    <lineage>
        <taxon>Bacteria</taxon>
        <taxon>Pseudomonadati</taxon>
        <taxon>Pseudomonadota</taxon>
        <taxon>Gammaproteobacteria</taxon>
        <taxon>Thiotrichales</taxon>
        <taxon>Thiotrichaceae</taxon>
        <taxon>Candidatus Thiocaldithrix</taxon>
    </lineage>
</organism>
<dbReference type="PIRSF" id="PIRSF004848">
    <property type="entry name" value="YBL036c_PLPDEIII"/>
    <property type="match status" value="1"/>
</dbReference>
<evidence type="ECO:0000256" key="3">
    <source>
        <dbReference type="PIRSR" id="PIRSR004848-1"/>
    </source>
</evidence>
<evidence type="ECO:0000313" key="6">
    <source>
        <dbReference type="EMBL" id="WGZ90687.1"/>
    </source>
</evidence>
<dbReference type="CDD" id="cd06824">
    <property type="entry name" value="PLPDE_III_Yggs_like"/>
    <property type="match status" value="1"/>
</dbReference>
<dbReference type="PROSITE" id="PS01211">
    <property type="entry name" value="UPF0001"/>
    <property type="match status" value="1"/>
</dbReference>
<dbReference type="KEGG" id="tdu:QJT80_14520"/>
<evidence type="ECO:0000256" key="2">
    <source>
        <dbReference type="HAMAP-Rule" id="MF_02087"/>
    </source>
</evidence>
<name>A0AA95H497_9GAMM</name>
<dbReference type="Pfam" id="PF01168">
    <property type="entry name" value="Ala_racemase_N"/>
    <property type="match status" value="1"/>
</dbReference>
<dbReference type="PANTHER" id="PTHR10146:SF14">
    <property type="entry name" value="PYRIDOXAL PHOSPHATE HOMEOSTASIS PROTEIN"/>
    <property type="match status" value="1"/>
</dbReference>
<dbReference type="SUPFAM" id="SSF51419">
    <property type="entry name" value="PLP-binding barrel"/>
    <property type="match status" value="1"/>
</dbReference>
<comment type="function">
    <text evidence="2">Pyridoxal 5'-phosphate (PLP)-binding protein, which is involved in PLP homeostasis.</text>
</comment>
<protein>
    <recommendedName>
        <fullName evidence="2">Pyridoxal phosphate homeostasis protein</fullName>
        <shortName evidence="2">PLP homeostasis protein</shortName>
    </recommendedName>
</protein>
<dbReference type="Gene3D" id="3.20.20.10">
    <property type="entry name" value="Alanine racemase"/>
    <property type="match status" value="1"/>
</dbReference>
<dbReference type="EMBL" id="CP124755">
    <property type="protein sequence ID" value="WGZ90687.1"/>
    <property type="molecule type" value="Genomic_DNA"/>
</dbReference>
<reference evidence="6" key="2">
    <citation type="submission" date="2023-04" db="EMBL/GenBank/DDBJ databases">
        <authorList>
            <person name="Beletskiy A.V."/>
            <person name="Mardanov A.V."/>
            <person name="Ravin N.V."/>
        </authorList>
    </citation>
    <scope>NUCLEOTIDE SEQUENCE</scope>
    <source>
        <strain evidence="6">GKL-01</strain>
    </source>
</reference>
<dbReference type="FunFam" id="3.20.20.10:FF:000018">
    <property type="entry name" value="Pyridoxal phosphate homeostasis protein"/>
    <property type="match status" value="1"/>
</dbReference>
<dbReference type="InterPro" id="IPR001608">
    <property type="entry name" value="Ala_racemase_N"/>
</dbReference>
<feature type="modified residue" description="N6-(pyridoxal phosphate)lysine" evidence="2 3">
    <location>
        <position position="35"/>
    </location>
</feature>
<dbReference type="InterPro" id="IPR029066">
    <property type="entry name" value="PLP-binding_barrel"/>
</dbReference>
<comment type="cofactor">
    <cofactor evidence="3">
        <name>pyridoxal 5'-phosphate</name>
        <dbReference type="ChEBI" id="CHEBI:597326"/>
    </cofactor>
</comment>
<dbReference type="InterPro" id="IPR011078">
    <property type="entry name" value="PyrdxlP_homeostasis"/>
</dbReference>
<evidence type="ECO:0000256" key="1">
    <source>
        <dbReference type="ARBA" id="ARBA00022898"/>
    </source>
</evidence>
<dbReference type="Proteomes" id="UP001300672">
    <property type="component" value="Chromosome"/>
</dbReference>